<dbReference type="Proteomes" id="UP000467193">
    <property type="component" value="Chromosome"/>
</dbReference>
<protein>
    <recommendedName>
        <fullName evidence="3">Peptidase C39</fullName>
    </recommendedName>
</protein>
<evidence type="ECO:0000313" key="1">
    <source>
        <dbReference type="EMBL" id="BBY26636.1"/>
    </source>
</evidence>
<reference evidence="1 2" key="1">
    <citation type="journal article" date="2019" name="Emerg. Microbes Infect.">
        <title>Comprehensive subspecies identification of 175 nontuberculous mycobacteria species based on 7547 genomic profiles.</title>
        <authorList>
            <person name="Matsumoto Y."/>
            <person name="Kinjo T."/>
            <person name="Motooka D."/>
            <person name="Nabeya D."/>
            <person name="Jung N."/>
            <person name="Uechi K."/>
            <person name="Horii T."/>
            <person name="Iida T."/>
            <person name="Fujita J."/>
            <person name="Nakamura S."/>
        </authorList>
    </citation>
    <scope>NUCLEOTIDE SEQUENCE [LARGE SCALE GENOMIC DNA]</scope>
    <source>
        <strain evidence="1 2">JCM 17899</strain>
    </source>
</reference>
<keyword evidence="2" id="KW-1185">Reference proteome</keyword>
<evidence type="ECO:0008006" key="3">
    <source>
        <dbReference type="Google" id="ProtNLM"/>
    </source>
</evidence>
<sequence length="170" mass="18290">MDLGPRLRQRDGVSCGPAAAVAAGVLLDPPYRRLVGGADDDWIAAEQRRVHARVNRLWPRALGTTPAAMVAAIDAHGGGVRYRWRLFRGLWGGRDSLADVLAAVGAGRPVAMLVGTVVPRHWVLIVAADARLRCYEPSSGRLRDLGPADVRAGRLTGVGYPRPFAFVLPR</sequence>
<organism evidence="1 2">
    <name type="scientific">Mycolicibacterium sediminis</name>
    <dbReference type="NCBI Taxonomy" id="1286180"/>
    <lineage>
        <taxon>Bacteria</taxon>
        <taxon>Bacillati</taxon>
        <taxon>Actinomycetota</taxon>
        <taxon>Actinomycetes</taxon>
        <taxon>Mycobacteriales</taxon>
        <taxon>Mycobacteriaceae</taxon>
        <taxon>Mycolicibacterium</taxon>
    </lineage>
</organism>
<dbReference type="AlphaFoldDB" id="A0A7I7QL85"/>
<accession>A0A7I7QL85</accession>
<dbReference type="EMBL" id="AP022588">
    <property type="protein sequence ID" value="BBY26636.1"/>
    <property type="molecule type" value="Genomic_DNA"/>
</dbReference>
<dbReference type="RefSeq" id="WP_163795645.1">
    <property type="nucleotide sequence ID" value="NZ_AP022588.1"/>
</dbReference>
<name>A0A7I7QL85_9MYCO</name>
<gene>
    <name evidence="1" type="ORF">MSEDJ_07320</name>
</gene>
<proteinExistence type="predicted"/>
<evidence type="ECO:0000313" key="2">
    <source>
        <dbReference type="Proteomes" id="UP000467193"/>
    </source>
</evidence>
<dbReference type="KEGG" id="msei:MSEDJ_07320"/>